<gene>
    <name evidence="1" type="ORF">EI16_03720</name>
</gene>
<proteinExistence type="predicted"/>
<evidence type="ECO:0008006" key="3">
    <source>
        <dbReference type="Google" id="ProtNLM"/>
    </source>
</evidence>
<accession>A0A066ZNL9</accession>
<comment type="caution">
    <text evidence="1">The sequence shown here is derived from an EMBL/GenBank/DDBJ whole genome shotgun (WGS) entry which is preliminary data.</text>
</comment>
<dbReference type="InterPro" id="IPR043148">
    <property type="entry name" value="TagF_C"/>
</dbReference>
<dbReference type="STRING" id="28885.EI16_03720"/>
<protein>
    <recommendedName>
        <fullName evidence="3">CDP-glycerol:glycerophosphate glycerophosphotransferase</fullName>
    </recommendedName>
</protein>
<dbReference type="RefSeq" id="WP_029909532.1">
    <property type="nucleotide sequence ID" value="NZ_AP020335.1"/>
</dbReference>
<dbReference type="Gene3D" id="3.40.50.12580">
    <property type="match status" value="1"/>
</dbReference>
<evidence type="ECO:0000313" key="2">
    <source>
        <dbReference type="Proteomes" id="UP000027341"/>
    </source>
</evidence>
<organism evidence="1 2">
    <name type="scientific">Hydrogenovibrio marinus</name>
    <dbReference type="NCBI Taxonomy" id="28885"/>
    <lineage>
        <taxon>Bacteria</taxon>
        <taxon>Pseudomonadati</taxon>
        <taxon>Pseudomonadota</taxon>
        <taxon>Gammaproteobacteria</taxon>
        <taxon>Thiotrichales</taxon>
        <taxon>Piscirickettsiaceae</taxon>
        <taxon>Hydrogenovibrio</taxon>
    </lineage>
</organism>
<evidence type="ECO:0000313" key="1">
    <source>
        <dbReference type="EMBL" id="KDN95418.1"/>
    </source>
</evidence>
<dbReference type="Proteomes" id="UP000027341">
    <property type="component" value="Unassembled WGS sequence"/>
</dbReference>
<name>A0A066ZNL9_HYDMR</name>
<keyword evidence="2" id="KW-1185">Reference proteome</keyword>
<dbReference type="EMBL" id="JMIU01000001">
    <property type="protein sequence ID" value="KDN95418.1"/>
    <property type="molecule type" value="Genomic_DNA"/>
</dbReference>
<sequence>MKLLITARDPATAVSFERLIPTLMSDDRFTIRVLCQPPACQIFAPLVEAYASATKPLTLVEMPADEFTQVIEDDFLRNQFTEFAPDAVLTGISGPDTGVDEAVLHYAREHGIDSYALQSFWGDMNQASGAIPDTAFVLDDEAVRITQRRYPQVESIAIGSIKHIDYQHYDPILARASHRPNLVDFSDEKKAGKPVVLGFYGQPILEIPGYFATIEALTRQLSKWQRPFKLMYRPHPKESDELRHKTLSLFQEAFGDDVFLDNFNDIKDSLVVCDLVLSAFSTCGFDNLYLNEMAPEAFNSSVYLWFEPELIAWWQEYSHLQEMPLISEDLLLSVDKEEQMLEVFEQGLTQPVQQRLWRQAKAHLPSASESINILVNKIWSDFCSKQDR</sequence>
<reference evidence="1 2" key="1">
    <citation type="submission" date="2014-04" db="EMBL/GenBank/DDBJ databases">
        <title>Draft genome sequence of Hydrogenovibrio marinus MH-110, a model organism for aerobic H2 metabolism.</title>
        <authorList>
            <person name="Cha H.J."/>
            <person name="Jo B.H."/>
            <person name="Hwang B.H."/>
        </authorList>
    </citation>
    <scope>NUCLEOTIDE SEQUENCE [LARGE SCALE GENOMIC DNA]</scope>
    <source>
        <strain evidence="1 2">MH-110</strain>
    </source>
</reference>
<dbReference type="AlphaFoldDB" id="A0A066ZNL9"/>